<reference evidence="3 4" key="1">
    <citation type="submission" date="2023-10" db="EMBL/GenBank/DDBJ databases">
        <title>Rubellicoccus peritrichatus gen. nov., sp. nov., isolated from an algae of coral reef tank.</title>
        <authorList>
            <person name="Luo J."/>
        </authorList>
    </citation>
    <scope>NUCLEOTIDE SEQUENCE [LARGE SCALE GENOMIC DNA]</scope>
    <source>
        <strain evidence="3 4">CR14</strain>
    </source>
</reference>
<dbReference type="RefSeq" id="WP_317835243.1">
    <property type="nucleotide sequence ID" value="NZ_CP136920.1"/>
</dbReference>
<dbReference type="Proteomes" id="UP001304300">
    <property type="component" value="Chromosome"/>
</dbReference>
<sequence length="178" mass="19488">MKHTLLSLLLATAVGAISTSAYGAASGEHTAAHVKAHADEYVGENVTLDVVYIRINNHTPPDVPYVFFRSVTIDEDAHARGGSILTVADADDKQKLIRRFGTNLDRKGFRDIDVNKMRGVVRVVEREDRPRVIYLDLTEEGVDLSNAPEVVLDGEIGPRRPSSGGSDDGDMDLEEENM</sequence>
<evidence type="ECO:0000256" key="2">
    <source>
        <dbReference type="SAM" id="SignalP"/>
    </source>
</evidence>
<dbReference type="AlphaFoldDB" id="A0AAQ3LCA1"/>
<proteinExistence type="predicted"/>
<name>A0AAQ3LCA1_9BACT</name>
<gene>
    <name evidence="3" type="ORF">RZN69_06405</name>
</gene>
<accession>A0AAQ3LCA1</accession>
<feature type="region of interest" description="Disordered" evidence="1">
    <location>
        <begin position="153"/>
        <end position="178"/>
    </location>
</feature>
<feature type="chain" id="PRO_5042894540" evidence="2">
    <location>
        <begin position="24"/>
        <end position="178"/>
    </location>
</feature>
<dbReference type="EMBL" id="CP136920">
    <property type="protein sequence ID" value="WOO42717.1"/>
    <property type="molecule type" value="Genomic_DNA"/>
</dbReference>
<evidence type="ECO:0000313" key="4">
    <source>
        <dbReference type="Proteomes" id="UP001304300"/>
    </source>
</evidence>
<organism evidence="3 4">
    <name type="scientific">Rubellicoccus peritrichatus</name>
    <dbReference type="NCBI Taxonomy" id="3080537"/>
    <lineage>
        <taxon>Bacteria</taxon>
        <taxon>Pseudomonadati</taxon>
        <taxon>Verrucomicrobiota</taxon>
        <taxon>Opitutia</taxon>
        <taxon>Puniceicoccales</taxon>
        <taxon>Cerasicoccaceae</taxon>
        <taxon>Rubellicoccus</taxon>
    </lineage>
</organism>
<evidence type="ECO:0000256" key="1">
    <source>
        <dbReference type="SAM" id="MobiDB-lite"/>
    </source>
</evidence>
<feature type="compositionally biased region" description="Acidic residues" evidence="1">
    <location>
        <begin position="167"/>
        <end position="178"/>
    </location>
</feature>
<keyword evidence="2" id="KW-0732">Signal</keyword>
<evidence type="ECO:0000313" key="3">
    <source>
        <dbReference type="EMBL" id="WOO42717.1"/>
    </source>
</evidence>
<protein>
    <submittedName>
        <fullName evidence="3">Uncharacterized protein</fullName>
    </submittedName>
</protein>
<feature type="signal peptide" evidence="2">
    <location>
        <begin position="1"/>
        <end position="23"/>
    </location>
</feature>
<keyword evidence="4" id="KW-1185">Reference proteome</keyword>
<dbReference type="KEGG" id="puo:RZN69_06405"/>